<evidence type="ECO:0000313" key="2">
    <source>
        <dbReference type="Proteomes" id="UP000095287"/>
    </source>
</evidence>
<dbReference type="Proteomes" id="UP000095287">
    <property type="component" value="Unplaced"/>
</dbReference>
<dbReference type="GO" id="GO:0006508">
    <property type="term" value="P:proteolysis"/>
    <property type="evidence" value="ECO:0007669"/>
    <property type="project" value="InterPro"/>
</dbReference>
<dbReference type="GO" id="GO:0004252">
    <property type="term" value="F:serine-type endopeptidase activity"/>
    <property type="evidence" value="ECO:0007669"/>
    <property type="project" value="InterPro"/>
</dbReference>
<proteinExistence type="predicted"/>
<dbReference type="InterPro" id="IPR043504">
    <property type="entry name" value="Peptidase_S1_PA_chymotrypsin"/>
</dbReference>
<dbReference type="WBParaSite" id="L893_g8938.t1">
    <property type="protein sequence ID" value="L893_g8938.t1"/>
    <property type="gene ID" value="L893_g8938"/>
</dbReference>
<accession>A0A1I8AT89</accession>
<dbReference type="InterPro" id="IPR009003">
    <property type="entry name" value="Peptidase_S1_PA"/>
</dbReference>
<dbReference type="Gene3D" id="2.40.10.10">
    <property type="entry name" value="Trypsin-like serine proteases"/>
    <property type="match status" value="1"/>
</dbReference>
<feature type="domain" description="Peptidase S1" evidence="1">
    <location>
        <begin position="29"/>
        <end position="138"/>
    </location>
</feature>
<dbReference type="SUPFAM" id="SSF50494">
    <property type="entry name" value="Trypsin-like serine proteases"/>
    <property type="match status" value="1"/>
</dbReference>
<name>A0A1I8AT89_9BILA</name>
<evidence type="ECO:0000313" key="3">
    <source>
        <dbReference type="WBParaSite" id="L893_g8938.t1"/>
    </source>
</evidence>
<dbReference type="AlphaFoldDB" id="A0A1I8AT89"/>
<protein>
    <submittedName>
        <fullName evidence="3">Peptidase S1 domain-containing protein</fullName>
    </submittedName>
</protein>
<evidence type="ECO:0000259" key="1">
    <source>
        <dbReference type="Pfam" id="PF00089"/>
    </source>
</evidence>
<dbReference type="Pfam" id="PF00089">
    <property type="entry name" value="Trypsin"/>
    <property type="match status" value="1"/>
</dbReference>
<reference evidence="3" key="1">
    <citation type="submission" date="2016-11" db="UniProtKB">
        <authorList>
            <consortium name="WormBaseParasite"/>
        </authorList>
    </citation>
    <scope>IDENTIFICATION</scope>
</reference>
<dbReference type="InterPro" id="IPR001254">
    <property type="entry name" value="Trypsin_dom"/>
</dbReference>
<keyword evidence="2" id="KW-1185">Reference proteome</keyword>
<organism evidence="2 3">
    <name type="scientific">Steinernema glaseri</name>
    <dbReference type="NCBI Taxonomy" id="37863"/>
    <lineage>
        <taxon>Eukaryota</taxon>
        <taxon>Metazoa</taxon>
        <taxon>Ecdysozoa</taxon>
        <taxon>Nematoda</taxon>
        <taxon>Chromadorea</taxon>
        <taxon>Rhabditida</taxon>
        <taxon>Tylenchina</taxon>
        <taxon>Panagrolaimomorpha</taxon>
        <taxon>Strongyloidoidea</taxon>
        <taxon>Steinernematidae</taxon>
        <taxon>Steinernema</taxon>
    </lineage>
</organism>
<sequence>MLPQLSLTDAVAVLLKEKKERKRDFIYTRVWAGVSDISNLDPVKFHSRGVAKWNVHHGYNRTIKHNDIAVMELDYPFPVTDSIKPIKINVFDFASDIPDQRPYMISGYGATAYKDNVFYDTTYLHIGNTTIVNRETCR</sequence>